<evidence type="ECO:0000313" key="5">
    <source>
        <dbReference type="Proteomes" id="UP000479710"/>
    </source>
</evidence>
<comment type="caution">
    <text evidence="4">The sequence shown here is derived from an EMBL/GenBank/DDBJ whole genome shotgun (WGS) entry which is preliminary data.</text>
</comment>
<evidence type="ECO:0000259" key="3">
    <source>
        <dbReference type="PROSITE" id="PS51473"/>
    </source>
</evidence>
<dbReference type="Pfam" id="PF01657">
    <property type="entry name" value="Stress-antifung"/>
    <property type="match status" value="2"/>
</dbReference>
<dbReference type="InterPro" id="IPR038408">
    <property type="entry name" value="GNK2_sf"/>
</dbReference>
<dbReference type="Proteomes" id="UP000479710">
    <property type="component" value="Unassembled WGS sequence"/>
</dbReference>
<keyword evidence="1" id="KW-0732">Signal</keyword>
<keyword evidence="5" id="KW-1185">Reference proteome</keyword>
<dbReference type="Gene3D" id="3.30.430.20">
    <property type="entry name" value="Gnk2 domain, C-X8-C-X2-C motif"/>
    <property type="match status" value="2"/>
</dbReference>
<dbReference type="PANTHER" id="PTHR32099">
    <property type="entry name" value="CYSTEINE-RICH REPEAT SECRETORY PROTEIN"/>
    <property type="match status" value="1"/>
</dbReference>
<dbReference type="PROSITE" id="PS51473">
    <property type="entry name" value="GNK2"/>
    <property type="match status" value="2"/>
</dbReference>
<dbReference type="EMBL" id="SPHZ02000007">
    <property type="protein sequence ID" value="KAF0905229.1"/>
    <property type="molecule type" value="Genomic_DNA"/>
</dbReference>
<organism evidence="4 5">
    <name type="scientific">Oryza meyeriana var. granulata</name>
    <dbReference type="NCBI Taxonomy" id="110450"/>
    <lineage>
        <taxon>Eukaryota</taxon>
        <taxon>Viridiplantae</taxon>
        <taxon>Streptophyta</taxon>
        <taxon>Embryophyta</taxon>
        <taxon>Tracheophyta</taxon>
        <taxon>Spermatophyta</taxon>
        <taxon>Magnoliopsida</taxon>
        <taxon>Liliopsida</taxon>
        <taxon>Poales</taxon>
        <taxon>Poaceae</taxon>
        <taxon>BOP clade</taxon>
        <taxon>Oryzoideae</taxon>
        <taxon>Oryzeae</taxon>
        <taxon>Oryzinae</taxon>
        <taxon>Oryza</taxon>
        <taxon>Oryza meyeriana</taxon>
    </lineage>
</organism>
<protein>
    <recommendedName>
        <fullName evidence="3">Gnk2-homologous domain-containing protein</fullName>
    </recommendedName>
</protein>
<keyword evidence="2" id="KW-0677">Repeat</keyword>
<gene>
    <name evidence="4" type="ORF">E2562_003835</name>
</gene>
<dbReference type="CDD" id="cd23509">
    <property type="entry name" value="Gnk2-like"/>
    <property type="match status" value="2"/>
</dbReference>
<dbReference type="AlphaFoldDB" id="A0A6G1CYN8"/>
<proteinExistence type="predicted"/>
<feature type="domain" description="Gnk2-homologous" evidence="3">
    <location>
        <begin position="125"/>
        <end position="232"/>
    </location>
</feature>
<evidence type="ECO:0000256" key="1">
    <source>
        <dbReference type="ARBA" id="ARBA00022729"/>
    </source>
</evidence>
<dbReference type="OrthoDB" id="692543at2759"/>
<reference evidence="4 5" key="1">
    <citation type="submission" date="2019-11" db="EMBL/GenBank/DDBJ databases">
        <title>Whole genome sequence of Oryza granulata.</title>
        <authorList>
            <person name="Li W."/>
        </authorList>
    </citation>
    <scope>NUCLEOTIDE SEQUENCE [LARGE SCALE GENOMIC DNA]</scope>
    <source>
        <strain evidence="5">cv. Menghai</strain>
        <tissue evidence="4">Leaf</tissue>
    </source>
</reference>
<evidence type="ECO:0000256" key="2">
    <source>
        <dbReference type="ARBA" id="ARBA00022737"/>
    </source>
</evidence>
<accession>A0A6G1CYN8</accession>
<sequence>MMRRKPPSATPAGIADCDAGVGNNYAANSTLEANLNLLAAALAANVSAAPSSYAVATVGTAPDQVYVLAVCPCSACVAAAFVDGKKICPGINGVTVYEEACVVRFSGQRFMDFLRADQWQVTEMIWSPDQASASVKVTAVGWFNAAITKILTALVDHAVAATGNSTTKKYFVTGEEDFDPKIYGFAQCVPDLMTEQCNECLRTLLDDASALLATTADSETPVVTPELGAVST</sequence>
<dbReference type="PANTHER" id="PTHR32099:SF9">
    <property type="entry name" value="OS07G0538300 PROTEIN"/>
    <property type="match status" value="1"/>
</dbReference>
<dbReference type="InterPro" id="IPR002902">
    <property type="entry name" value="GNK2"/>
</dbReference>
<evidence type="ECO:0000313" key="4">
    <source>
        <dbReference type="EMBL" id="KAF0905229.1"/>
    </source>
</evidence>
<feature type="domain" description="Gnk2-homologous" evidence="3">
    <location>
        <begin position="12"/>
        <end position="110"/>
    </location>
</feature>
<name>A0A6G1CYN8_9ORYZ</name>